<dbReference type="EMBL" id="CCYA01000276">
    <property type="protein sequence ID" value="CEH18665.1"/>
    <property type="molecule type" value="Genomic_DNA"/>
</dbReference>
<accession>A0A0P1BQ13</accession>
<protein>
    <submittedName>
        <fullName evidence="1">Uncharacterized protein</fullName>
    </submittedName>
</protein>
<dbReference type="AlphaFoldDB" id="A0A0P1BQ13"/>
<evidence type="ECO:0000313" key="1">
    <source>
        <dbReference type="EMBL" id="CEH18665.1"/>
    </source>
</evidence>
<dbReference type="Proteomes" id="UP000054845">
    <property type="component" value="Unassembled WGS sequence"/>
</dbReference>
<reference evidence="1 2" key="1">
    <citation type="submission" date="2014-09" db="EMBL/GenBank/DDBJ databases">
        <authorList>
            <person name="Magalhaes I.L.F."/>
            <person name="Oliveira U."/>
            <person name="Santos F.R."/>
            <person name="Vidigal T.H.D.A."/>
            <person name="Brescovit A.D."/>
            <person name="Santos A.J."/>
        </authorList>
    </citation>
    <scope>NUCLEOTIDE SEQUENCE [LARGE SCALE GENOMIC DNA]</scope>
</reference>
<proteinExistence type="predicted"/>
<organism evidence="1 2">
    <name type="scientific">Ceraceosorus bombacis</name>
    <dbReference type="NCBI Taxonomy" id="401625"/>
    <lineage>
        <taxon>Eukaryota</taxon>
        <taxon>Fungi</taxon>
        <taxon>Dikarya</taxon>
        <taxon>Basidiomycota</taxon>
        <taxon>Ustilaginomycotina</taxon>
        <taxon>Exobasidiomycetes</taxon>
        <taxon>Ceraceosorales</taxon>
        <taxon>Ceraceosoraceae</taxon>
        <taxon>Ceraceosorus</taxon>
    </lineage>
</organism>
<sequence length="77" mass="8691">MCDSFSHATIALPLIWLRIIPGTPYMLTRVQQRVQQALAPKNPISFAKPGACVVNLPEVQEQAKSCWDASRLMRRKL</sequence>
<evidence type="ECO:0000313" key="2">
    <source>
        <dbReference type="Proteomes" id="UP000054845"/>
    </source>
</evidence>
<keyword evidence="2" id="KW-1185">Reference proteome</keyword>
<name>A0A0P1BQ13_9BASI</name>